<dbReference type="Proteomes" id="UP000468943">
    <property type="component" value="Unassembled WGS sequence"/>
</dbReference>
<dbReference type="Gene3D" id="1.10.10.10">
    <property type="entry name" value="Winged helix-like DNA-binding domain superfamily/Winged helix DNA-binding domain"/>
    <property type="match status" value="1"/>
</dbReference>
<proteinExistence type="predicted"/>
<organism evidence="1 2">
    <name type="scientific">Pontixanthobacter gangjinensis</name>
    <dbReference type="NCBI Taxonomy" id="1028742"/>
    <lineage>
        <taxon>Bacteria</taxon>
        <taxon>Pseudomonadati</taxon>
        <taxon>Pseudomonadota</taxon>
        <taxon>Alphaproteobacteria</taxon>
        <taxon>Sphingomonadales</taxon>
        <taxon>Erythrobacteraceae</taxon>
        <taxon>Pontixanthobacter</taxon>
    </lineage>
</organism>
<keyword evidence="2" id="KW-1185">Reference proteome</keyword>
<comment type="caution">
    <text evidence="1">The sequence shown here is derived from an EMBL/GenBank/DDBJ whole genome shotgun (WGS) entry which is preliminary data.</text>
</comment>
<evidence type="ECO:0008006" key="3">
    <source>
        <dbReference type="Google" id="ProtNLM"/>
    </source>
</evidence>
<name>A0A6I4SJN2_9SPHN</name>
<dbReference type="SUPFAM" id="SSF46785">
    <property type="entry name" value="Winged helix' DNA-binding domain"/>
    <property type="match status" value="1"/>
</dbReference>
<dbReference type="AlphaFoldDB" id="A0A6I4SJN2"/>
<sequence>MGQTKANLKAEPRHIRIYKKQVDTDAWRALGPSAVKVLVSMLLCDYGINNGGIFFSERRGAKVTGLSRGTVRKAINELIEKGFVYRTKVGSFSQKIRHAAEYGMTWTAGPPGPNRAPTHRYEKWKQAKPRVQFALETGADFDPHMEKAAVNGAITAPPELEKWLISDNREKSESDPLTVSHGGIVSHCARHGSTQSEAAQEIWQAELRSALWFKLKGADPGEQTSLAERAGIPIGTLSKFKHGRPLPLKYRYSLSEALELFRASEPITVSQKAQTLALRKDSGQTQWSFPF</sequence>
<dbReference type="InterPro" id="IPR036390">
    <property type="entry name" value="WH_DNA-bd_sf"/>
</dbReference>
<dbReference type="InterPro" id="IPR036388">
    <property type="entry name" value="WH-like_DNA-bd_sf"/>
</dbReference>
<dbReference type="RefSeq" id="WP_160597102.1">
    <property type="nucleotide sequence ID" value="NZ_WTYS01000001.1"/>
</dbReference>
<reference evidence="1 2" key="1">
    <citation type="submission" date="2019-12" db="EMBL/GenBank/DDBJ databases">
        <title>Genomic-based taxomic classification of the family Erythrobacteraceae.</title>
        <authorList>
            <person name="Xu L."/>
        </authorList>
    </citation>
    <scope>NUCLEOTIDE SEQUENCE [LARGE SCALE GENOMIC DNA]</scope>
    <source>
        <strain evidence="1 2">JCM 17802</strain>
    </source>
</reference>
<accession>A0A6I4SJN2</accession>
<protein>
    <recommendedName>
        <fullName evidence="3">Helix-turn-helix domain-containing protein</fullName>
    </recommendedName>
</protein>
<evidence type="ECO:0000313" key="2">
    <source>
        <dbReference type="Proteomes" id="UP000468943"/>
    </source>
</evidence>
<dbReference type="Pfam" id="PF13730">
    <property type="entry name" value="HTH_36"/>
    <property type="match status" value="1"/>
</dbReference>
<evidence type="ECO:0000313" key="1">
    <source>
        <dbReference type="EMBL" id="MXO55824.1"/>
    </source>
</evidence>
<dbReference type="OrthoDB" id="7173258at2"/>
<dbReference type="EMBL" id="WTYS01000001">
    <property type="protein sequence ID" value="MXO55824.1"/>
    <property type="molecule type" value="Genomic_DNA"/>
</dbReference>
<gene>
    <name evidence="1" type="ORF">GRI36_02910</name>
</gene>